<dbReference type="Pfam" id="PF13521">
    <property type="entry name" value="AAA_28"/>
    <property type="match status" value="1"/>
</dbReference>
<sequence length="205" mass="23193">MCGSYAGRSCHSIIFKNFGNDEDGLMPINCASRHVIISGCSGGGKSTLLLELKRRGFETIEEPGRRIVSEELQGDGRALPWVNLEAFARKAIEMASRDRERVKGVERWAFFDRGLVDAAVALEHATGIAASKTLAEHDRFQKRVFLTPPWPEIYQTDPERRHDLDEGIDEYHRLCSTFEQLDYEIIVLPKVGVESRADFVLDRLN</sequence>
<dbReference type="Proteomes" id="UP001431784">
    <property type="component" value="Unassembled WGS sequence"/>
</dbReference>
<comment type="caution">
    <text evidence="2">The sequence shown here is derived from an EMBL/GenBank/DDBJ whole genome shotgun (WGS) entry which is preliminary data.</text>
</comment>
<evidence type="ECO:0000313" key="2">
    <source>
        <dbReference type="EMBL" id="MDD7969933.1"/>
    </source>
</evidence>
<dbReference type="EMBL" id="JAQZSM010000001">
    <property type="protein sequence ID" value="MDD7969933.1"/>
    <property type="molecule type" value="Genomic_DNA"/>
</dbReference>
<organism evidence="2 3">
    <name type="scientific">Roseinatronobacter alkalisoli</name>
    <dbReference type="NCBI Taxonomy" id="3028235"/>
    <lineage>
        <taxon>Bacteria</taxon>
        <taxon>Pseudomonadati</taxon>
        <taxon>Pseudomonadota</taxon>
        <taxon>Alphaproteobacteria</taxon>
        <taxon>Rhodobacterales</taxon>
        <taxon>Paracoccaceae</taxon>
        <taxon>Roseinatronobacter</taxon>
    </lineage>
</organism>
<keyword evidence="3" id="KW-1185">Reference proteome</keyword>
<protein>
    <submittedName>
        <fullName evidence="2">AAA family ATPase</fullName>
    </submittedName>
</protein>
<gene>
    <name evidence="2" type="ORF">PUT78_02375</name>
</gene>
<dbReference type="SUPFAM" id="SSF52540">
    <property type="entry name" value="P-loop containing nucleoside triphosphate hydrolases"/>
    <property type="match status" value="1"/>
</dbReference>
<feature type="domain" description="NadR/Ttd14 AAA" evidence="1">
    <location>
        <begin position="35"/>
        <end position="196"/>
    </location>
</feature>
<name>A0ABT5T7K2_9RHOB</name>
<reference evidence="2" key="1">
    <citation type="submission" date="2023-02" db="EMBL/GenBank/DDBJ databases">
        <title>Description of Roseinatronobacter alkalisoli sp. nov., an alkaliphilic bacerium isolated from soda soil.</title>
        <authorList>
            <person name="Wei W."/>
        </authorList>
    </citation>
    <scope>NUCLEOTIDE SEQUENCE</scope>
    <source>
        <strain evidence="2">HJB301</strain>
    </source>
</reference>
<evidence type="ECO:0000313" key="3">
    <source>
        <dbReference type="Proteomes" id="UP001431784"/>
    </source>
</evidence>
<evidence type="ECO:0000259" key="1">
    <source>
        <dbReference type="Pfam" id="PF13521"/>
    </source>
</evidence>
<proteinExistence type="predicted"/>
<dbReference type="Gene3D" id="3.40.50.300">
    <property type="entry name" value="P-loop containing nucleotide triphosphate hydrolases"/>
    <property type="match status" value="1"/>
</dbReference>
<dbReference type="InterPro" id="IPR027417">
    <property type="entry name" value="P-loop_NTPase"/>
</dbReference>
<dbReference type="InterPro" id="IPR038727">
    <property type="entry name" value="NadR/Ttd14_AAA_dom"/>
</dbReference>
<accession>A0ABT5T7K2</accession>